<evidence type="ECO:0000256" key="1">
    <source>
        <dbReference type="ARBA" id="ARBA00004418"/>
    </source>
</evidence>
<dbReference type="InterPro" id="IPR030678">
    <property type="entry name" value="Peptide/Ni-bd"/>
</dbReference>
<comment type="subcellular location">
    <subcellularLocation>
        <location evidence="1">Periplasm</location>
    </subcellularLocation>
</comment>
<dbReference type="Proteomes" id="UP001597186">
    <property type="component" value="Unassembled WGS sequence"/>
</dbReference>
<proteinExistence type="inferred from homology"/>
<keyword evidence="6" id="KW-1185">Reference proteome</keyword>
<feature type="domain" description="Solute-binding protein family 5" evidence="4">
    <location>
        <begin position="132"/>
        <end position="547"/>
    </location>
</feature>
<name>A0ABW4EI99_9RHOB</name>
<gene>
    <name evidence="5" type="ORF">ACFTOW_12995</name>
</gene>
<keyword evidence="3" id="KW-0732">Signal</keyword>
<evidence type="ECO:0000313" key="5">
    <source>
        <dbReference type="EMBL" id="MFD1510321.1"/>
    </source>
</evidence>
<dbReference type="Gene3D" id="3.10.105.10">
    <property type="entry name" value="Dipeptide-binding Protein, Domain 3"/>
    <property type="match status" value="1"/>
</dbReference>
<evidence type="ECO:0000313" key="6">
    <source>
        <dbReference type="Proteomes" id="UP001597186"/>
    </source>
</evidence>
<dbReference type="InterPro" id="IPR039424">
    <property type="entry name" value="SBP_5"/>
</dbReference>
<dbReference type="RefSeq" id="WP_379916374.1">
    <property type="nucleotide sequence ID" value="NZ_JBHUDD010000059.1"/>
</dbReference>
<dbReference type="InterPro" id="IPR000914">
    <property type="entry name" value="SBP_5_dom"/>
</dbReference>
<evidence type="ECO:0000256" key="2">
    <source>
        <dbReference type="ARBA" id="ARBA00005695"/>
    </source>
</evidence>
<dbReference type="CDD" id="cd08497">
    <property type="entry name" value="MbnE-like"/>
    <property type="match status" value="1"/>
</dbReference>
<dbReference type="PIRSF" id="PIRSF002741">
    <property type="entry name" value="MppA"/>
    <property type="match status" value="1"/>
</dbReference>
<sequence>MTRPPRSHARAALRDIRPKAAFVTWMLLGLAALTLPALAQESDETIIRSHGYSYFGNLSYPPDYPHFTYVNPDAPKGGEISIAATGTFDSMNPYSRKGRAGRLSWMMYESLLGEEPSSGGSAPADVYGESYGLLAERLEYPESKEWVIFHMRPEARFSDGEPVTAHDVVFSHNLLLEQGLPSYAQAVKVRVLDAEALDDHTVKFTFADGISRRSLIDQVGGVPVWPQHWFEETGARLDEPRLEAAPGSGPYMVGSVETNRRIVYERNPDYWGKDLPMNVGRHNFDRIRVEYFGDDTAAFEAFKAGEFTVRPESNSRLWATGYDFRAVRDGWVKLEELPDGTPPTPTGIVFNLARDKFQDRRVREAMSLAYNFEWTNTSLQNDLFKQRHSFTQGSPFEAQGVPEGAELELLQSLGDIVPPEVLTEPVVMAHSSSPERLSDRRNLRRAMGLLDEAGWPVGDDGMRRNADGQVLRADFLLNTSGSPTLSSVVETFVQNLQRMGLDARVEKVDPSQYTLRERDRDFDLLYGQYRAFLDTGTGLHQMYGSKEAEFSLFNPAGLASPMVDAIIDASLMSETEQERDVALRALDRALRWERFMIPVWYNPNTWIASWDQYDHPDELPTYSVGLLDFWWYDADKAEKLRASGALR</sequence>
<dbReference type="SUPFAM" id="SSF53850">
    <property type="entry name" value="Periplasmic binding protein-like II"/>
    <property type="match status" value="1"/>
</dbReference>
<comment type="similarity">
    <text evidence="2">Belongs to the bacterial solute-binding protein 5 family.</text>
</comment>
<dbReference type="Pfam" id="PF00496">
    <property type="entry name" value="SBP_bac_5"/>
    <property type="match status" value="1"/>
</dbReference>
<organism evidence="5 6">
    <name type="scientific">Lacimonas salitolerans</name>
    <dbReference type="NCBI Taxonomy" id="1323750"/>
    <lineage>
        <taxon>Bacteria</taxon>
        <taxon>Pseudomonadati</taxon>
        <taxon>Pseudomonadota</taxon>
        <taxon>Alphaproteobacteria</taxon>
        <taxon>Rhodobacterales</taxon>
        <taxon>Paracoccaceae</taxon>
        <taxon>Lacimonas</taxon>
    </lineage>
</organism>
<accession>A0ABW4EI99</accession>
<dbReference type="Gene3D" id="3.40.190.10">
    <property type="entry name" value="Periplasmic binding protein-like II"/>
    <property type="match status" value="1"/>
</dbReference>
<evidence type="ECO:0000259" key="4">
    <source>
        <dbReference type="Pfam" id="PF00496"/>
    </source>
</evidence>
<protein>
    <submittedName>
        <fullName evidence="5">Extracellular solute-binding protein</fullName>
    </submittedName>
</protein>
<dbReference type="PANTHER" id="PTHR30290">
    <property type="entry name" value="PERIPLASMIC BINDING COMPONENT OF ABC TRANSPORTER"/>
    <property type="match status" value="1"/>
</dbReference>
<reference evidence="6" key="1">
    <citation type="journal article" date="2019" name="Int. J. Syst. Evol. Microbiol.">
        <title>The Global Catalogue of Microorganisms (GCM) 10K type strain sequencing project: providing services to taxonomists for standard genome sequencing and annotation.</title>
        <authorList>
            <consortium name="The Broad Institute Genomics Platform"/>
            <consortium name="The Broad Institute Genome Sequencing Center for Infectious Disease"/>
            <person name="Wu L."/>
            <person name="Ma J."/>
        </authorList>
    </citation>
    <scope>NUCLEOTIDE SEQUENCE [LARGE SCALE GENOMIC DNA]</scope>
    <source>
        <strain evidence="6">CGMCC 1.12477</strain>
    </source>
</reference>
<evidence type="ECO:0000256" key="3">
    <source>
        <dbReference type="ARBA" id="ARBA00022729"/>
    </source>
</evidence>
<dbReference type="PANTHER" id="PTHR30290:SF64">
    <property type="entry name" value="ABC TRANSPORTER PERIPLASMIC BINDING PROTEIN"/>
    <property type="match status" value="1"/>
</dbReference>
<comment type="caution">
    <text evidence="5">The sequence shown here is derived from an EMBL/GenBank/DDBJ whole genome shotgun (WGS) entry which is preliminary data.</text>
</comment>
<dbReference type="EMBL" id="JBHUDD010000059">
    <property type="protein sequence ID" value="MFD1510321.1"/>
    <property type="molecule type" value="Genomic_DNA"/>
</dbReference>